<dbReference type="InterPro" id="IPR013096">
    <property type="entry name" value="Cupin_2"/>
</dbReference>
<evidence type="ECO:0000259" key="2">
    <source>
        <dbReference type="PROSITE" id="PS50943"/>
    </source>
</evidence>
<dbReference type="SUPFAM" id="SSF47413">
    <property type="entry name" value="lambda repressor-like DNA-binding domains"/>
    <property type="match status" value="1"/>
</dbReference>
<proteinExistence type="predicted"/>
<dbReference type="PANTHER" id="PTHR46797">
    <property type="entry name" value="HTH-TYPE TRANSCRIPTIONAL REGULATOR"/>
    <property type="match status" value="1"/>
</dbReference>
<dbReference type="AlphaFoldDB" id="A0A845DNU4"/>
<accession>A0A845DNU4</accession>
<dbReference type="Proteomes" id="UP000460949">
    <property type="component" value="Unassembled WGS sequence"/>
</dbReference>
<comment type="caution">
    <text evidence="3">The sequence shown here is derived from an EMBL/GenBank/DDBJ whole genome shotgun (WGS) entry which is preliminary data.</text>
</comment>
<evidence type="ECO:0000256" key="1">
    <source>
        <dbReference type="ARBA" id="ARBA00023125"/>
    </source>
</evidence>
<feature type="domain" description="HTH cro/C1-type" evidence="2">
    <location>
        <begin position="20"/>
        <end position="74"/>
    </location>
</feature>
<evidence type="ECO:0000313" key="4">
    <source>
        <dbReference type="Proteomes" id="UP000460949"/>
    </source>
</evidence>
<dbReference type="GO" id="GO:0005829">
    <property type="term" value="C:cytosol"/>
    <property type="evidence" value="ECO:0007669"/>
    <property type="project" value="TreeGrafter"/>
</dbReference>
<name>A0A845DNU4_9BACI</name>
<dbReference type="EMBL" id="WMET01000001">
    <property type="protein sequence ID" value="MYL18888.1"/>
    <property type="molecule type" value="Genomic_DNA"/>
</dbReference>
<dbReference type="Pfam" id="PF07883">
    <property type="entry name" value="Cupin_2"/>
    <property type="match status" value="1"/>
</dbReference>
<dbReference type="PROSITE" id="PS50943">
    <property type="entry name" value="HTH_CROC1"/>
    <property type="match status" value="1"/>
</dbReference>
<dbReference type="InterPro" id="IPR050807">
    <property type="entry name" value="TransReg_Diox_bact_type"/>
</dbReference>
<keyword evidence="1" id="KW-0238">DNA-binding</keyword>
<dbReference type="InterPro" id="IPR014710">
    <property type="entry name" value="RmlC-like_jellyroll"/>
</dbReference>
<dbReference type="RefSeq" id="WP_160835326.1">
    <property type="nucleotide sequence ID" value="NZ_WMET01000001.1"/>
</dbReference>
<organism evidence="3 4">
    <name type="scientific">Halobacillus litoralis</name>
    <dbReference type="NCBI Taxonomy" id="45668"/>
    <lineage>
        <taxon>Bacteria</taxon>
        <taxon>Bacillati</taxon>
        <taxon>Bacillota</taxon>
        <taxon>Bacilli</taxon>
        <taxon>Bacillales</taxon>
        <taxon>Bacillaceae</taxon>
        <taxon>Halobacillus</taxon>
    </lineage>
</organism>
<dbReference type="PANTHER" id="PTHR46797:SF24">
    <property type="entry name" value="DNA-BINDING PHAGE PROTEIN"/>
    <property type="match status" value="1"/>
</dbReference>
<dbReference type="Gene3D" id="1.10.260.40">
    <property type="entry name" value="lambda repressor-like DNA-binding domains"/>
    <property type="match status" value="1"/>
</dbReference>
<dbReference type="Pfam" id="PF01381">
    <property type="entry name" value="HTH_3"/>
    <property type="match status" value="1"/>
</dbReference>
<dbReference type="GO" id="GO:0003700">
    <property type="term" value="F:DNA-binding transcription factor activity"/>
    <property type="evidence" value="ECO:0007669"/>
    <property type="project" value="TreeGrafter"/>
</dbReference>
<sequence>MSDHQKHEAEKLARQAGVTLRRLRKGKQLSLQDLADLTSVSKLTLGKIERGEANPSLTVMWKIANGLQIPLSTLLAEEQEIVISRKHEGNKVLSADESLTLESVFSTRGFDAIETHRAFLKPGTEYITDAHQSGVVEYITVMEGRARIQIQDDFYDLETYDAIKFRADQLHGYHNPCEEPAVLHFVMMYT</sequence>
<dbReference type="InterPro" id="IPR001387">
    <property type="entry name" value="Cro/C1-type_HTH"/>
</dbReference>
<dbReference type="SMART" id="SM00530">
    <property type="entry name" value="HTH_XRE"/>
    <property type="match status" value="1"/>
</dbReference>
<dbReference type="CDD" id="cd00093">
    <property type="entry name" value="HTH_XRE"/>
    <property type="match status" value="1"/>
</dbReference>
<evidence type="ECO:0000313" key="3">
    <source>
        <dbReference type="EMBL" id="MYL18888.1"/>
    </source>
</evidence>
<dbReference type="InterPro" id="IPR011051">
    <property type="entry name" value="RmlC_Cupin_sf"/>
</dbReference>
<dbReference type="CDD" id="cd02209">
    <property type="entry name" value="cupin_XRE_C"/>
    <property type="match status" value="1"/>
</dbReference>
<dbReference type="SUPFAM" id="SSF51182">
    <property type="entry name" value="RmlC-like cupins"/>
    <property type="match status" value="1"/>
</dbReference>
<reference evidence="3 4" key="1">
    <citation type="submission" date="2019-11" db="EMBL/GenBank/DDBJ databases">
        <title>Genome sequences of 17 halophilic strains isolated from different environments.</title>
        <authorList>
            <person name="Furrow R.E."/>
        </authorList>
    </citation>
    <scope>NUCLEOTIDE SEQUENCE [LARGE SCALE GENOMIC DNA]</scope>
    <source>
        <strain evidence="3 4">22511_23_Filter</strain>
    </source>
</reference>
<dbReference type="InterPro" id="IPR010982">
    <property type="entry name" value="Lambda_DNA-bd_dom_sf"/>
</dbReference>
<dbReference type="Gene3D" id="2.60.120.10">
    <property type="entry name" value="Jelly Rolls"/>
    <property type="match status" value="1"/>
</dbReference>
<protein>
    <submittedName>
        <fullName evidence="3">Helix-turn-helix domain-containing protein</fullName>
    </submittedName>
</protein>
<gene>
    <name evidence="3" type="ORF">GLW04_03240</name>
</gene>
<dbReference type="GO" id="GO:0003677">
    <property type="term" value="F:DNA binding"/>
    <property type="evidence" value="ECO:0007669"/>
    <property type="project" value="UniProtKB-KW"/>
</dbReference>